<evidence type="ECO:0008006" key="3">
    <source>
        <dbReference type="Google" id="ProtNLM"/>
    </source>
</evidence>
<dbReference type="RefSeq" id="WP_110317959.1">
    <property type="nucleotide sequence ID" value="NZ_QJJU01000014.1"/>
</dbReference>
<reference evidence="1 2" key="2">
    <citation type="submission" date="2018-06" db="EMBL/GenBank/DDBJ databases">
        <title>Sequencing of bacterial isolates from soil warming experiment in Harvard Forest, Massachusetts, USA.</title>
        <authorList>
            <person name="Deangelis K.PhD."/>
        </authorList>
    </citation>
    <scope>NUCLEOTIDE SEQUENCE [LARGE SCALE GENOMIC DNA]</scope>
    <source>
        <strain evidence="1 2">GAS496</strain>
    </source>
</reference>
<accession>A0A318HPY3</accession>
<keyword evidence="2" id="KW-1185">Reference proteome</keyword>
<evidence type="ECO:0000313" key="2">
    <source>
        <dbReference type="Proteomes" id="UP000247781"/>
    </source>
</evidence>
<dbReference type="Proteomes" id="UP000247781">
    <property type="component" value="Unassembled WGS sequence"/>
</dbReference>
<sequence>MTNPRPLSLVATTADGPEPPVALGKNVLRQWDPEFQLVGALMHLPAAQVAHILDVVPDSAIWHPETRWAVEVIRHLVAGGEDPDPVVVLHTARQRPPTDAAHPGEPVCASRHHQFAIHLANLYTQAVTPAAARQYAREVLDGAYRRAVEQHGIRMAELAQSGSSRTELAAYLTDMRVTLADLASRAEAAACNAADPSAPTRAERCR</sequence>
<dbReference type="Gene3D" id="1.10.860.10">
    <property type="entry name" value="DNAb Helicase, Chain A"/>
    <property type="match status" value="1"/>
</dbReference>
<protein>
    <recommendedName>
        <fullName evidence="3">DnaB helicase-like protein</fullName>
    </recommendedName>
</protein>
<reference evidence="2" key="1">
    <citation type="submission" date="2018-05" db="EMBL/GenBank/DDBJ databases">
        <authorList>
            <person name="Deangelis K."/>
            <person name="Huntemann M."/>
            <person name="Clum A."/>
            <person name="Pillay M."/>
            <person name="Palaniappan K."/>
            <person name="Varghese N."/>
            <person name="Mikhailova N."/>
            <person name="Stamatis D."/>
            <person name="Reddy T."/>
            <person name="Daum C."/>
            <person name="Shapiro N."/>
            <person name="Ivanova N."/>
            <person name="Kyrpides N."/>
            <person name="Woyke T."/>
        </authorList>
    </citation>
    <scope>NUCLEOTIDE SEQUENCE [LARGE SCALE GENOMIC DNA]</scope>
    <source>
        <strain evidence="2">GAS496</strain>
    </source>
</reference>
<dbReference type="AlphaFoldDB" id="A0A318HPY3"/>
<dbReference type="OrthoDB" id="4729843at2"/>
<name>A0A318HPY3_9MYCO</name>
<comment type="caution">
    <text evidence="1">The sequence shown here is derived from an EMBL/GenBank/DDBJ whole genome shotgun (WGS) entry which is preliminary data.</text>
</comment>
<dbReference type="GO" id="GO:0006260">
    <property type="term" value="P:DNA replication"/>
    <property type="evidence" value="ECO:0007669"/>
    <property type="project" value="InterPro"/>
</dbReference>
<dbReference type="InterPro" id="IPR036185">
    <property type="entry name" value="DNA_heli_DnaB-like_N_sf"/>
</dbReference>
<dbReference type="EMBL" id="QJJU01000014">
    <property type="protein sequence ID" value="PXX06352.1"/>
    <property type="molecule type" value="Genomic_DNA"/>
</dbReference>
<dbReference type="GO" id="GO:0003678">
    <property type="term" value="F:DNA helicase activity"/>
    <property type="evidence" value="ECO:0007669"/>
    <property type="project" value="InterPro"/>
</dbReference>
<proteinExistence type="predicted"/>
<dbReference type="SUPFAM" id="SSF48024">
    <property type="entry name" value="N-terminal domain of DnaB helicase"/>
    <property type="match status" value="1"/>
</dbReference>
<dbReference type="InterPro" id="IPR016136">
    <property type="entry name" value="DNA_helicase_N/primase_C"/>
</dbReference>
<dbReference type="GO" id="GO:0005524">
    <property type="term" value="F:ATP binding"/>
    <property type="evidence" value="ECO:0007669"/>
    <property type="project" value="InterPro"/>
</dbReference>
<organism evidence="1 2">
    <name type="scientific">Mycolicibacterium moriokaense</name>
    <dbReference type="NCBI Taxonomy" id="39691"/>
    <lineage>
        <taxon>Bacteria</taxon>
        <taxon>Bacillati</taxon>
        <taxon>Actinomycetota</taxon>
        <taxon>Actinomycetes</taxon>
        <taxon>Mycobacteriales</taxon>
        <taxon>Mycobacteriaceae</taxon>
        <taxon>Mycolicibacterium</taxon>
    </lineage>
</organism>
<evidence type="ECO:0000313" key="1">
    <source>
        <dbReference type="EMBL" id="PXX06352.1"/>
    </source>
</evidence>
<gene>
    <name evidence="1" type="ORF">C8E89_114125</name>
</gene>